<evidence type="ECO:0000313" key="2">
    <source>
        <dbReference type="Proteomes" id="UP000236370"/>
    </source>
</evidence>
<reference evidence="1 2" key="1">
    <citation type="submission" date="2017-12" db="EMBL/GenBank/DDBJ databases">
        <title>High-resolution comparative analysis of great ape genomes.</title>
        <authorList>
            <person name="Pollen A."/>
            <person name="Hastie A."/>
            <person name="Hormozdiari F."/>
            <person name="Dougherty M."/>
            <person name="Liu R."/>
            <person name="Chaisson M."/>
            <person name="Hoppe E."/>
            <person name="Hill C."/>
            <person name="Pang A."/>
            <person name="Hillier L."/>
            <person name="Baker C."/>
            <person name="Armstrong J."/>
            <person name="Shendure J."/>
            <person name="Paten B."/>
            <person name="Wilson R."/>
            <person name="Chao H."/>
            <person name="Schneider V."/>
            <person name="Ventura M."/>
            <person name="Kronenberg Z."/>
            <person name="Murali S."/>
            <person name="Gordon D."/>
            <person name="Cantsilieris S."/>
            <person name="Munson K."/>
            <person name="Nelson B."/>
            <person name="Raja A."/>
            <person name="Underwood J."/>
            <person name="Diekhans M."/>
            <person name="Fiddes I."/>
            <person name="Haussler D."/>
            <person name="Eichler E."/>
        </authorList>
    </citation>
    <scope>NUCLEOTIDE SEQUENCE [LARGE SCALE GENOMIC DNA]</scope>
    <source>
        <strain evidence="1">Yerkes chimp pedigree #C0471</strain>
    </source>
</reference>
<accession>A0A2J8PJV2</accession>
<dbReference type="AlphaFoldDB" id="A0A2J8PJV2"/>
<gene>
    <name evidence="1" type="ORF">CK820_G0002904</name>
</gene>
<protein>
    <submittedName>
        <fullName evidence="1">RPS6KL1 isoform 8</fullName>
    </submittedName>
</protein>
<proteinExistence type="predicted"/>
<comment type="caution">
    <text evidence="1">The sequence shown here is derived from an EMBL/GenBank/DDBJ whole genome shotgun (WGS) entry which is preliminary data.</text>
</comment>
<dbReference type="SMR" id="A0A2J8PJV2"/>
<feature type="non-terminal residue" evidence="1">
    <location>
        <position position="1"/>
    </location>
</feature>
<name>A0A2J8PJV2_PANTR</name>
<sequence>ALSQSHPSGIQAHTQLQLPEWLSRPAASLLTEVRCSPARGSSCLA</sequence>
<dbReference type="EMBL" id="NBAG03000214">
    <property type="protein sequence ID" value="PNI84296.1"/>
    <property type="molecule type" value="Genomic_DNA"/>
</dbReference>
<evidence type="ECO:0000313" key="1">
    <source>
        <dbReference type="EMBL" id="PNI84296.1"/>
    </source>
</evidence>
<dbReference type="Proteomes" id="UP000236370">
    <property type="component" value="Unassembled WGS sequence"/>
</dbReference>
<organism evidence="1 2">
    <name type="scientific">Pan troglodytes</name>
    <name type="common">Chimpanzee</name>
    <dbReference type="NCBI Taxonomy" id="9598"/>
    <lineage>
        <taxon>Eukaryota</taxon>
        <taxon>Metazoa</taxon>
        <taxon>Chordata</taxon>
        <taxon>Craniata</taxon>
        <taxon>Vertebrata</taxon>
        <taxon>Euteleostomi</taxon>
        <taxon>Mammalia</taxon>
        <taxon>Eutheria</taxon>
        <taxon>Euarchontoglires</taxon>
        <taxon>Primates</taxon>
        <taxon>Haplorrhini</taxon>
        <taxon>Catarrhini</taxon>
        <taxon>Hominidae</taxon>
        <taxon>Pan</taxon>
    </lineage>
</organism>